<evidence type="ECO:0000256" key="1">
    <source>
        <dbReference type="ARBA" id="ARBA00008702"/>
    </source>
</evidence>
<keyword evidence="2 3" id="KW-0416">Keratin</keyword>
<dbReference type="AlphaFoldDB" id="R0LJD0"/>
<protein>
    <recommendedName>
        <fullName evidence="3">Keratin</fullName>
    </recommendedName>
</protein>
<name>R0LJD0_ANAPL</name>
<evidence type="ECO:0000256" key="3">
    <source>
        <dbReference type="RuleBase" id="RU364002"/>
    </source>
</evidence>
<feature type="non-terminal residue" evidence="4">
    <location>
        <position position="134"/>
    </location>
</feature>
<dbReference type="PANTHER" id="PTHR31203:SF1">
    <property type="entry name" value="BETA-KERATIN-RELATED PROTEIN-RELATED"/>
    <property type="match status" value="1"/>
</dbReference>
<dbReference type="PANTHER" id="PTHR31203">
    <property type="entry name" value="BETA-KERATIN-RELATED PROTEIN-RELATED"/>
    <property type="match status" value="1"/>
</dbReference>
<evidence type="ECO:0000313" key="5">
    <source>
        <dbReference type="Proteomes" id="UP000296049"/>
    </source>
</evidence>
<accession>R0LJD0</accession>
<feature type="non-terminal residue" evidence="4">
    <location>
        <position position="1"/>
    </location>
</feature>
<dbReference type="EMBL" id="KB743191">
    <property type="protein sequence ID" value="EOB00508.1"/>
    <property type="molecule type" value="Genomic_DNA"/>
</dbReference>
<sequence length="134" mass="12928">SINSECVPACEVACTQPYACSRSLEPCVASCGDSRAVVYAPPVVLTFPGPTLTSCSQESIVGTSIPQPYAALTQYGSDESNGMGGAIGSGGMSGRGASFGTGGMSGMGSSIGARGSVGFGGMSGMGGSAGFGGF</sequence>
<evidence type="ECO:0000313" key="4">
    <source>
        <dbReference type="EMBL" id="EOB00508.1"/>
    </source>
</evidence>
<comment type="similarity">
    <text evidence="1 3">Belongs to the avian keratin family.</text>
</comment>
<comment type="subunit">
    <text evidence="3">The avian keratins (F-ker, S-ker, C-ker and B-ker) are a complex mixture of very similar polypeptides.</text>
</comment>
<dbReference type="GO" id="GO:0005882">
    <property type="term" value="C:intermediate filament"/>
    <property type="evidence" value="ECO:0007669"/>
    <property type="project" value="UniProtKB-KW"/>
</dbReference>
<keyword evidence="5" id="KW-1185">Reference proteome</keyword>
<dbReference type="GO" id="GO:0005200">
    <property type="term" value="F:structural constituent of cytoskeleton"/>
    <property type="evidence" value="ECO:0007669"/>
    <property type="project" value="InterPro"/>
</dbReference>
<reference evidence="5" key="1">
    <citation type="journal article" date="2013" name="Nat. Genet.">
        <title>The duck genome and transcriptome provide insight into an avian influenza virus reservoir species.</title>
        <authorList>
            <person name="Huang Y."/>
            <person name="Li Y."/>
            <person name="Burt D.W."/>
            <person name="Chen H."/>
            <person name="Zhang Y."/>
            <person name="Qian W."/>
            <person name="Kim H."/>
            <person name="Gan S."/>
            <person name="Zhao Y."/>
            <person name="Li J."/>
            <person name="Yi K."/>
            <person name="Feng H."/>
            <person name="Zhu P."/>
            <person name="Li B."/>
            <person name="Liu Q."/>
            <person name="Fairley S."/>
            <person name="Magor K.E."/>
            <person name="Du Z."/>
            <person name="Hu X."/>
            <person name="Goodman L."/>
            <person name="Tafer H."/>
            <person name="Vignal A."/>
            <person name="Lee T."/>
            <person name="Kim K.W."/>
            <person name="Sheng Z."/>
            <person name="An Y."/>
            <person name="Searle S."/>
            <person name="Herrero J."/>
            <person name="Groenen M.A."/>
            <person name="Crooijmans R.P."/>
            <person name="Faraut T."/>
            <person name="Cai Q."/>
            <person name="Webster R.G."/>
            <person name="Aldridge J.R."/>
            <person name="Warren W.C."/>
            <person name="Bartschat S."/>
            <person name="Kehr S."/>
            <person name="Marz M."/>
            <person name="Stadler P.F."/>
            <person name="Smith J."/>
            <person name="Kraus R.H."/>
            <person name="Zhao Y."/>
            <person name="Ren L."/>
            <person name="Fei J."/>
            <person name="Morisson M."/>
            <person name="Kaiser P."/>
            <person name="Griffin D.K."/>
            <person name="Rao M."/>
            <person name="Pitel F."/>
            <person name="Wang J."/>
            <person name="Li N."/>
        </authorList>
    </citation>
    <scope>NUCLEOTIDE SEQUENCE [LARGE SCALE GENOMIC DNA]</scope>
</reference>
<organism evidence="4 5">
    <name type="scientific">Anas platyrhynchos</name>
    <name type="common">Mallard</name>
    <name type="synonym">Anas boschas</name>
    <dbReference type="NCBI Taxonomy" id="8839"/>
    <lineage>
        <taxon>Eukaryota</taxon>
        <taxon>Metazoa</taxon>
        <taxon>Chordata</taxon>
        <taxon>Craniata</taxon>
        <taxon>Vertebrata</taxon>
        <taxon>Euteleostomi</taxon>
        <taxon>Archelosauria</taxon>
        <taxon>Archosauria</taxon>
        <taxon>Dinosauria</taxon>
        <taxon>Saurischia</taxon>
        <taxon>Theropoda</taxon>
        <taxon>Coelurosauria</taxon>
        <taxon>Aves</taxon>
        <taxon>Neognathae</taxon>
        <taxon>Galloanserae</taxon>
        <taxon>Anseriformes</taxon>
        <taxon>Anatidae</taxon>
        <taxon>Anatinae</taxon>
        <taxon>Anas</taxon>
    </lineage>
</organism>
<proteinExistence type="inferred from homology"/>
<gene>
    <name evidence="4" type="ORF">Anapl_09781</name>
</gene>
<dbReference type="InterPro" id="IPR003461">
    <property type="entry name" value="Keratin"/>
</dbReference>
<dbReference type="Proteomes" id="UP000296049">
    <property type="component" value="Unassembled WGS sequence"/>
</dbReference>
<evidence type="ECO:0000256" key="2">
    <source>
        <dbReference type="ARBA" id="ARBA00022744"/>
    </source>
</evidence>
<dbReference type="Pfam" id="PF02422">
    <property type="entry name" value="Keratin"/>
    <property type="match status" value="1"/>
</dbReference>